<dbReference type="InterPro" id="IPR000056">
    <property type="entry name" value="Ribul_P_3_epim-like"/>
</dbReference>
<dbReference type="VEuPathDB" id="MicrosporidiaDB:CWI39_3764p0010"/>
<keyword evidence="15" id="KW-0119">Carbohydrate metabolism</keyword>
<organism evidence="21 22">
    <name type="scientific">Hamiltosporidium magnivora</name>
    <dbReference type="NCBI Taxonomy" id="148818"/>
    <lineage>
        <taxon>Eukaryota</taxon>
        <taxon>Fungi</taxon>
        <taxon>Fungi incertae sedis</taxon>
        <taxon>Microsporidia</taxon>
        <taxon>Dubosqiidae</taxon>
        <taxon>Hamiltosporidium</taxon>
    </lineage>
</organism>
<evidence type="ECO:0000256" key="7">
    <source>
        <dbReference type="ARBA" id="ARBA00011738"/>
    </source>
</evidence>
<evidence type="ECO:0000256" key="10">
    <source>
        <dbReference type="ARBA" id="ARBA00022723"/>
    </source>
</evidence>
<dbReference type="EC" id="5.1.3.1" evidence="8"/>
<evidence type="ECO:0000256" key="9">
    <source>
        <dbReference type="ARBA" id="ARBA00013920"/>
    </source>
</evidence>
<evidence type="ECO:0000256" key="19">
    <source>
        <dbReference type="ARBA" id="ARBA00057323"/>
    </source>
</evidence>
<dbReference type="Proteomes" id="UP000291404">
    <property type="component" value="Unassembled WGS sequence"/>
</dbReference>
<dbReference type="GO" id="GO:0046872">
    <property type="term" value="F:metal ion binding"/>
    <property type="evidence" value="ECO:0007669"/>
    <property type="project" value="UniProtKB-KW"/>
</dbReference>
<evidence type="ECO:0000256" key="18">
    <source>
        <dbReference type="ARBA" id="ARBA00030599"/>
    </source>
</evidence>
<keyword evidence="12" id="KW-0408">Iron</keyword>
<evidence type="ECO:0000256" key="14">
    <source>
        <dbReference type="ARBA" id="ARBA00023235"/>
    </source>
</evidence>
<dbReference type="EMBL" id="PITI01002711">
    <property type="protein sequence ID" value="TBT97779.1"/>
    <property type="molecule type" value="Genomic_DNA"/>
</dbReference>
<evidence type="ECO:0000256" key="13">
    <source>
        <dbReference type="ARBA" id="ARBA00023211"/>
    </source>
</evidence>
<proteinExistence type="inferred from homology"/>
<evidence type="ECO:0000313" key="23">
    <source>
        <dbReference type="Proteomes" id="UP000293045"/>
    </source>
</evidence>
<dbReference type="PANTHER" id="PTHR11749">
    <property type="entry name" value="RIBULOSE-5-PHOSPHATE-3-EPIMERASE"/>
    <property type="match status" value="1"/>
</dbReference>
<evidence type="ECO:0000256" key="16">
    <source>
        <dbReference type="ARBA" id="ARBA00023285"/>
    </source>
</evidence>
<evidence type="ECO:0000256" key="17">
    <source>
        <dbReference type="ARBA" id="ARBA00029933"/>
    </source>
</evidence>
<dbReference type="NCBIfam" id="NF004076">
    <property type="entry name" value="PRK05581.1-4"/>
    <property type="match status" value="1"/>
</dbReference>
<accession>A0A4Q9KUV0</accession>
<keyword evidence="16" id="KW-0170">Cobalt</keyword>
<comment type="cofactor">
    <cofactor evidence="2">
        <name>Mn(2+)</name>
        <dbReference type="ChEBI" id="CHEBI:29035"/>
    </cofactor>
</comment>
<dbReference type="Gene3D" id="3.20.20.70">
    <property type="entry name" value="Aldolase class I"/>
    <property type="match status" value="1"/>
</dbReference>
<dbReference type="InterPro" id="IPR011060">
    <property type="entry name" value="RibuloseP-bd_barrel"/>
</dbReference>
<evidence type="ECO:0000313" key="22">
    <source>
        <dbReference type="Proteomes" id="UP000291404"/>
    </source>
</evidence>
<dbReference type="GO" id="GO:0005975">
    <property type="term" value="P:carbohydrate metabolic process"/>
    <property type="evidence" value="ECO:0007669"/>
    <property type="project" value="InterPro"/>
</dbReference>
<sequence length="213" mass="24496">MKEVSISILNCNLLDVNKELDNLETLGVEHLHLDILDTSFTENISFGPDFINQILERDFIIDLHFMIENPLKILSKINLKRVYTVIIHQEINANKYDIFEYLRLNRCRSGIALNPETKAEEIEKYLPLIDFVLIMTVNPGFGGQKFMKNCLEKIEKIKKMNKNILIGVDGGVTCETIQMMKGVNQVVVGSYFFKSTDKKAVLNDLKQAFEHKL</sequence>
<keyword evidence="14" id="KW-0413">Isomerase</keyword>
<dbReference type="EMBL" id="PIXR01003764">
    <property type="protein sequence ID" value="TBT96501.1"/>
    <property type="molecule type" value="Genomic_DNA"/>
</dbReference>
<comment type="caution">
    <text evidence="21">The sequence shown here is derived from an EMBL/GenBank/DDBJ whole genome shotgun (WGS) entry which is preliminary data.</text>
</comment>
<dbReference type="VEuPathDB" id="MicrosporidiaDB:CWI36_2711p0010"/>
<evidence type="ECO:0000256" key="5">
    <source>
        <dbReference type="ARBA" id="ARBA00005016"/>
    </source>
</evidence>
<evidence type="ECO:0000256" key="3">
    <source>
        <dbReference type="ARBA" id="ARBA00001947"/>
    </source>
</evidence>
<comment type="function">
    <text evidence="19">Catalyzes the reversible epimerization of D-ribulose 5-phosphate to D-xylulose 5-phosphate.</text>
</comment>
<keyword evidence="22" id="KW-1185">Reference proteome</keyword>
<comment type="catalytic activity">
    <reaction evidence="1">
        <text>D-ribulose 5-phosphate = D-xylulose 5-phosphate</text>
        <dbReference type="Rhea" id="RHEA:13677"/>
        <dbReference type="ChEBI" id="CHEBI:57737"/>
        <dbReference type="ChEBI" id="CHEBI:58121"/>
        <dbReference type="EC" id="5.1.3.1"/>
    </reaction>
</comment>
<dbReference type="GO" id="GO:0006098">
    <property type="term" value="P:pentose-phosphate shunt"/>
    <property type="evidence" value="ECO:0007669"/>
    <property type="project" value="UniProtKB-UniPathway"/>
</dbReference>
<evidence type="ECO:0000313" key="21">
    <source>
        <dbReference type="EMBL" id="TBT97779.1"/>
    </source>
</evidence>
<comment type="subunit">
    <text evidence="7">Homodimer.</text>
</comment>
<dbReference type="CDD" id="cd00429">
    <property type="entry name" value="RPE"/>
    <property type="match status" value="1"/>
</dbReference>
<gene>
    <name evidence="21" type="ORF">CWI36_2711p0010</name>
    <name evidence="20" type="ORF">CWI39_3764p0010</name>
</gene>
<evidence type="ECO:0000256" key="1">
    <source>
        <dbReference type="ARBA" id="ARBA00001782"/>
    </source>
</evidence>
<dbReference type="PROSITE" id="PS01086">
    <property type="entry name" value="RIBUL_P_3_EPIMER_2"/>
    <property type="match status" value="1"/>
</dbReference>
<dbReference type="FunFam" id="3.20.20.70:FF:000191">
    <property type="entry name" value="ribulose-phosphate 3-epimerase isoform X2"/>
    <property type="match status" value="1"/>
</dbReference>
<comment type="similarity">
    <text evidence="6">Belongs to the ribulose-phosphate 3-epimerase family.</text>
</comment>
<dbReference type="SUPFAM" id="SSF51366">
    <property type="entry name" value="Ribulose-phoshate binding barrel"/>
    <property type="match status" value="1"/>
</dbReference>
<evidence type="ECO:0000256" key="6">
    <source>
        <dbReference type="ARBA" id="ARBA00009541"/>
    </source>
</evidence>
<dbReference type="STRING" id="148818.A0A4Q9KUV0"/>
<name>A0A4Q9KUV0_9MICR</name>
<keyword evidence="11" id="KW-0862">Zinc</keyword>
<dbReference type="GO" id="GO:0004750">
    <property type="term" value="F:D-ribulose-phosphate 3-epimerase activity"/>
    <property type="evidence" value="ECO:0007669"/>
    <property type="project" value="UniProtKB-EC"/>
</dbReference>
<reference evidence="22 23" key="1">
    <citation type="submission" date="2017-12" db="EMBL/GenBank/DDBJ databases">
        <authorList>
            <person name="Pombert J.-F."/>
            <person name="Haag K.L."/>
            <person name="Ebert D."/>
        </authorList>
    </citation>
    <scope>NUCLEOTIDE SEQUENCE [LARGE SCALE GENOMIC DNA]</scope>
    <source>
        <strain evidence="21">BE-OM-2</strain>
        <strain evidence="20">IL-BN-2</strain>
    </source>
</reference>
<evidence type="ECO:0000256" key="15">
    <source>
        <dbReference type="ARBA" id="ARBA00023277"/>
    </source>
</evidence>
<evidence type="ECO:0000256" key="8">
    <source>
        <dbReference type="ARBA" id="ARBA00013188"/>
    </source>
</evidence>
<dbReference type="Proteomes" id="UP000293045">
    <property type="component" value="Unassembled WGS sequence"/>
</dbReference>
<dbReference type="InterPro" id="IPR013785">
    <property type="entry name" value="Aldolase_TIM"/>
</dbReference>
<evidence type="ECO:0000256" key="12">
    <source>
        <dbReference type="ARBA" id="ARBA00023004"/>
    </source>
</evidence>
<comment type="cofactor">
    <cofactor evidence="3">
        <name>Zn(2+)</name>
        <dbReference type="ChEBI" id="CHEBI:29105"/>
    </cofactor>
</comment>
<evidence type="ECO:0000256" key="2">
    <source>
        <dbReference type="ARBA" id="ARBA00001936"/>
    </source>
</evidence>
<evidence type="ECO:0000313" key="20">
    <source>
        <dbReference type="EMBL" id="TBT96501.1"/>
    </source>
</evidence>
<keyword evidence="10" id="KW-0479">Metal-binding</keyword>
<dbReference type="Pfam" id="PF00834">
    <property type="entry name" value="Ribul_P_3_epim"/>
    <property type="match status" value="1"/>
</dbReference>
<protein>
    <recommendedName>
        <fullName evidence="9">Ribulose-phosphate 3-epimerase</fullName>
        <ecNumber evidence="8">5.1.3.1</ecNumber>
    </recommendedName>
    <alternativeName>
        <fullName evidence="18">Pentose-5-phosphate 3-epimerase</fullName>
    </alternativeName>
    <alternativeName>
        <fullName evidence="17">RPE</fullName>
    </alternativeName>
</protein>
<keyword evidence="13" id="KW-0464">Manganese</keyword>
<dbReference type="UniPathway" id="UPA00115">
    <property type="reaction ID" value="UER00411"/>
</dbReference>
<dbReference type="AlphaFoldDB" id="A0A4Q9KUV0"/>
<evidence type="ECO:0000256" key="11">
    <source>
        <dbReference type="ARBA" id="ARBA00022833"/>
    </source>
</evidence>
<evidence type="ECO:0000256" key="4">
    <source>
        <dbReference type="ARBA" id="ARBA00001954"/>
    </source>
</evidence>
<comment type="pathway">
    <text evidence="5">Carbohydrate degradation; pentose phosphate pathway; D-xylulose 5-phosphate from D-ribulose 5-phosphate (non-oxidative stage): step 1/1.</text>
</comment>
<comment type="cofactor">
    <cofactor evidence="4">
        <name>Fe(2+)</name>
        <dbReference type="ChEBI" id="CHEBI:29033"/>
    </cofactor>
</comment>